<gene>
    <name evidence="8" type="ORF">CTEN210_16164</name>
</gene>
<feature type="compositionally biased region" description="Acidic residues" evidence="6">
    <location>
        <begin position="137"/>
        <end position="146"/>
    </location>
</feature>
<feature type="compositionally biased region" description="Low complexity" evidence="6">
    <location>
        <begin position="98"/>
        <end position="132"/>
    </location>
</feature>
<dbReference type="InterPro" id="IPR008271">
    <property type="entry name" value="Ser/Thr_kinase_AS"/>
</dbReference>
<dbReference type="PROSITE" id="PS50011">
    <property type="entry name" value="PROTEIN_KINASE_DOM"/>
    <property type="match status" value="1"/>
</dbReference>
<comment type="caution">
    <text evidence="8">The sequence shown here is derived from an EMBL/GenBank/DDBJ whole genome shotgun (WGS) entry which is preliminary data.</text>
</comment>
<feature type="compositionally biased region" description="Polar residues" evidence="6">
    <location>
        <begin position="32"/>
        <end position="43"/>
    </location>
</feature>
<dbReference type="PROSITE" id="PS00107">
    <property type="entry name" value="PROTEIN_KINASE_ATP"/>
    <property type="match status" value="1"/>
</dbReference>
<keyword evidence="2 5" id="KW-0547">Nucleotide-binding</keyword>
<organism evidence="8 9">
    <name type="scientific">Chaetoceros tenuissimus</name>
    <dbReference type="NCBI Taxonomy" id="426638"/>
    <lineage>
        <taxon>Eukaryota</taxon>
        <taxon>Sar</taxon>
        <taxon>Stramenopiles</taxon>
        <taxon>Ochrophyta</taxon>
        <taxon>Bacillariophyta</taxon>
        <taxon>Coscinodiscophyceae</taxon>
        <taxon>Chaetocerotophycidae</taxon>
        <taxon>Chaetocerotales</taxon>
        <taxon>Chaetocerotaceae</taxon>
        <taxon>Chaetoceros</taxon>
    </lineage>
</organism>
<feature type="region of interest" description="Disordered" evidence="6">
    <location>
        <begin position="32"/>
        <end position="215"/>
    </location>
</feature>
<dbReference type="InterPro" id="IPR050538">
    <property type="entry name" value="MAP_kinase_kinase_kinase"/>
</dbReference>
<dbReference type="Gene3D" id="1.10.510.10">
    <property type="entry name" value="Transferase(Phosphotransferase) domain 1"/>
    <property type="match status" value="1"/>
</dbReference>
<feature type="region of interest" description="Disordered" evidence="6">
    <location>
        <begin position="280"/>
        <end position="303"/>
    </location>
</feature>
<dbReference type="GO" id="GO:0005524">
    <property type="term" value="F:ATP binding"/>
    <property type="evidence" value="ECO:0007669"/>
    <property type="project" value="UniProtKB-UniRule"/>
</dbReference>
<evidence type="ECO:0000256" key="5">
    <source>
        <dbReference type="PROSITE-ProRule" id="PRU10141"/>
    </source>
</evidence>
<evidence type="ECO:0000256" key="3">
    <source>
        <dbReference type="ARBA" id="ARBA00022777"/>
    </source>
</evidence>
<evidence type="ECO:0000259" key="7">
    <source>
        <dbReference type="PROSITE" id="PS50011"/>
    </source>
</evidence>
<dbReference type="InterPro" id="IPR017441">
    <property type="entry name" value="Protein_kinase_ATP_BS"/>
</dbReference>
<dbReference type="PROSITE" id="PS00108">
    <property type="entry name" value="PROTEIN_KINASE_ST"/>
    <property type="match status" value="1"/>
</dbReference>
<reference evidence="8 9" key="1">
    <citation type="journal article" date="2021" name="Sci. Rep.">
        <title>The genome of the diatom Chaetoceros tenuissimus carries an ancient integrated fragment of an extant virus.</title>
        <authorList>
            <person name="Hongo Y."/>
            <person name="Kimura K."/>
            <person name="Takaki Y."/>
            <person name="Yoshida Y."/>
            <person name="Baba S."/>
            <person name="Kobayashi G."/>
            <person name="Nagasaki K."/>
            <person name="Hano T."/>
            <person name="Tomaru Y."/>
        </authorList>
    </citation>
    <scope>NUCLEOTIDE SEQUENCE [LARGE SCALE GENOMIC DNA]</scope>
    <source>
        <strain evidence="8 9">NIES-3715</strain>
    </source>
</reference>
<name>A0AAD3HE58_9STRA</name>
<feature type="binding site" evidence="5">
    <location>
        <position position="347"/>
    </location>
    <ligand>
        <name>ATP</name>
        <dbReference type="ChEBI" id="CHEBI:30616"/>
    </ligand>
</feature>
<dbReference type="EMBL" id="BLLK01000069">
    <property type="protein sequence ID" value="GFH59688.1"/>
    <property type="molecule type" value="Genomic_DNA"/>
</dbReference>
<evidence type="ECO:0000313" key="9">
    <source>
        <dbReference type="Proteomes" id="UP001054902"/>
    </source>
</evidence>
<keyword evidence="1" id="KW-0808">Transferase</keyword>
<feature type="compositionally biased region" description="Basic and acidic residues" evidence="6">
    <location>
        <begin position="83"/>
        <end position="92"/>
    </location>
</feature>
<evidence type="ECO:0000256" key="6">
    <source>
        <dbReference type="SAM" id="MobiDB-lite"/>
    </source>
</evidence>
<dbReference type="SUPFAM" id="SSF56112">
    <property type="entry name" value="Protein kinase-like (PK-like)"/>
    <property type="match status" value="1"/>
</dbReference>
<dbReference type="InterPro" id="IPR000719">
    <property type="entry name" value="Prot_kinase_dom"/>
</dbReference>
<feature type="region of interest" description="Disordered" evidence="6">
    <location>
        <begin position="641"/>
        <end position="687"/>
    </location>
</feature>
<accession>A0AAD3HE58</accession>
<evidence type="ECO:0000313" key="8">
    <source>
        <dbReference type="EMBL" id="GFH59688.1"/>
    </source>
</evidence>
<sequence>MNKENKVSRIKRVAPHELGGILASLSLQEHNIQSCQTPQQPTKHNQDENSVPKRVNVRETSFMSPLETPSFQSPMIRKKSHQKSPESLHGKSDSSTFASQSTNRSSVNSSAAESSPLANTTTSQTTISASSTLYQEVDNDSNDEDYSQGSSEDSTNVSDEDLDSDASYIVKEDYVPYGRQVQENSDSEASCGSEQYDESEDVSEFDFGPDQDEDESIVDSVATESIVVEATILSKNDSSSCSDENDESIVVAVAIEDNDSLSLSKSRSLSLMKRSYSHMSSSESNMSSSMPSHHARQLSNTSLVSSLSSTNKVRKGKWTLGSCIGQGSFGTVYDGMNHLTGKLMAIKCMKLPSGSNTTTRELLHDIRSEITLMKSFHHVNIVRYLGCELQKDTLYVFQEWVPGGNLTSLLEKFGSFPTPVIQSYLFQILSGLQYLHEKNVLHRDIKGGNILVNDEGIVKLADFGASRTFVTDSNGILMEGEDSMANMTIRGTPYFMAPEVFQESYGRKADVWSCACVVYQMCTAHVPWRSLGIKSPVKLFMHIQNSEGLPPFSNDESENDLDIHESLLDLMKQCFERDPTKRPSVQSLLEHDFFLEHDNCEHSEVGSTLGDDSLPGASVIAGRPSFSSFSPMQLAKLKRGRVDAEVHHDRKHRDTKVQHDQSGWPSWAKNCKDSEDTNSEYANPFAS</sequence>
<evidence type="ECO:0000256" key="4">
    <source>
        <dbReference type="ARBA" id="ARBA00022840"/>
    </source>
</evidence>
<feature type="compositionally biased region" description="Polar residues" evidence="6">
    <location>
        <begin position="181"/>
        <end position="193"/>
    </location>
</feature>
<dbReference type="InterPro" id="IPR011009">
    <property type="entry name" value="Kinase-like_dom_sf"/>
</dbReference>
<dbReference type="PANTHER" id="PTHR48016:SF56">
    <property type="entry name" value="MAPKK KINASE"/>
    <property type="match status" value="1"/>
</dbReference>
<dbReference type="PANTHER" id="PTHR48016">
    <property type="entry name" value="MAP KINASE KINASE KINASE SSK2-RELATED-RELATED"/>
    <property type="match status" value="1"/>
</dbReference>
<feature type="compositionally biased region" description="Acidic residues" evidence="6">
    <location>
        <begin position="195"/>
        <end position="215"/>
    </location>
</feature>
<evidence type="ECO:0000256" key="1">
    <source>
        <dbReference type="ARBA" id="ARBA00022679"/>
    </source>
</evidence>
<keyword evidence="9" id="KW-1185">Reference proteome</keyword>
<protein>
    <recommendedName>
        <fullName evidence="7">Protein kinase domain-containing protein</fullName>
    </recommendedName>
</protein>
<keyword evidence="4 5" id="KW-0067">ATP-binding</keyword>
<feature type="compositionally biased region" description="Polar residues" evidence="6">
    <location>
        <begin position="58"/>
        <end position="73"/>
    </location>
</feature>
<dbReference type="Pfam" id="PF00069">
    <property type="entry name" value="Pkinase"/>
    <property type="match status" value="1"/>
</dbReference>
<dbReference type="SMART" id="SM00220">
    <property type="entry name" value="S_TKc"/>
    <property type="match status" value="1"/>
</dbReference>
<keyword evidence="3" id="KW-0418">Kinase</keyword>
<dbReference type="CDD" id="cd06606">
    <property type="entry name" value="STKc_MAPKKK"/>
    <property type="match status" value="1"/>
</dbReference>
<evidence type="ECO:0000256" key="2">
    <source>
        <dbReference type="ARBA" id="ARBA00022741"/>
    </source>
</evidence>
<dbReference type="Proteomes" id="UP001054902">
    <property type="component" value="Unassembled WGS sequence"/>
</dbReference>
<feature type="compositionally biased region" description="Polar residues" evidence="6">
    <location>
        <begin position="147"/>
        <end position="157"/>
    </location>
</feature>
<feature type="domain" description="Protein kinase" evidence="7">
    <location>
        <begin position="318"/>
        <end position="594"/>
    </location>
</feature>
<proteinExistence type="predicted"/>
<dbReference type="GO" id="GO:0004672">
    <property type="term" value="F:protein kinase activity"/>
    <property type="evidence" value="ECO:0007669"/>
    <property type="project" value="InterPro"/>
</dbReference>
<dbReference type="AlphaFoldDB" id="A0AAD3HE58"/>